<dbReference type="Proteomes" id="UP000483286">
    <property type="component" value="Unassembled WGS sequence"/>
</dbReference>
<evidence type="ECO:0000313" key="2">
    <source>
        <dbReference type="Proteomes" id="UP000483286"/>
    </source>
</evidence>
<accession>A0A7C9LM00</accession>
<evidence type="ECO:0000313" key="1">
    <source>
        <dbReference type="EMBL" id="MVN86997.1"/>
    </source>
</evidence>
<dbReference type="RefSeq" id="WP_157459052.1">
    <property type="nucleotide sequence ID" value="NZ_WQLB01000010.1"/>
</dbReference>
<name>A0A7C9LM00_9DEIO</name>
<keyword evidence="2" id="KW-1185">Reference proteome</keyword>
<dbReference type="EMBL" id="WQLB01000010">
    <property type="protein sequence ID" value="MVN86997.1"/>
    <property type="molecule type" value="Genomic_DNA"/>
</dbReference>
<gene>
    <name evidence="1" type="ORF">GO986_09485</name>
</gene>
<dbReference type="AlphaFoldDB" id="A0A7C9LM00"/>
<sequence length="117" mass="13159">MPSPERRAALEARFARWLEQDVTALLPSGPHPDLQDRLNEWLRAHFAFDWEAVQENIGGTAGHHSAFLQAKAQLGQAWLAGRPSAQTQEAEVTCLRALHAFWLEWAGYQLTVLSDRA</sequence>
<organism evidence="1 2">
    <name type="scientific">Deinococcus arboris</name>
    <dbReference type="NCBI Taxonomy" id="2682977"/>
    <lineage>
        <taxon>Bacteria</taxon>
        <taxon>Thermotogati</taxon>
        <taxon>Deinococcota</taxon>
        <taxon>Deinococci</taxon>
        <taxon>Deinococcales</taxon>
        <taxon>Deinococcaceae</taxon>
        <taxon>Deinococcus</taxon>
    </lineage>
</organism>
<comment type="caution">
    <text evidence="1">The sequence shown here is derived from an EMBL/GenBank/DDBJ whole genome shotgun (WGS) entry which is preliminary data.</text>
</comment>
<reference evidence="1 2" key="1">
    <citation type="submission" date="2019-12" db="EMBL/GenBank/DDBJ databases">
        <title>Deinococcus sp. HMF7620 Genome sequencing and assembly.</title>
        <authorList>
            <person name="Kang H."/>
            <person name="Kim H."/>
            <person name="Joh K."/>
        </authorList>
    </citation>
    <scope>NUCLEOTIDE SEQUENCE [LARGE SCALE GENOMIC DNA]</scope>
    <source>
        <strain evidence="1 2">HMF7620</strain>
    </source>
</reference>
<protein>
    <submittedName>
        <fullName evidence="1">Uncharacterized protein</fullName>
    </submittedName>
</protein>
<proteinExistence type="predicted"/>